<dbReference type="GO" id="GO:0005615">
    <property type="term" value="C:extracellular space"/>
    <property type="evidence" value="ECO:0007669"/>
    <property type="project" value="InterPro"/>
</dbReference>
<dbReference type="EMBL" id="JACHGN010000010">
    <property type="protein sequence ID" value="MBB5135089.1"/>
    <property type="molecule type" value="Genomic_DNA"/>
</dbReference>
<comment type="similarity">
    <text evidence="1">Belongs to the serpin family.</text>
</comment>
<organism evidence="4 5">
    <name type="scientific">Thermocatellispora tengchongensis</name>
    <dbReference type="NCBI Taxonomy" id="1073253"/>
    <lineage>
        <taxon>Bacteria</taxon>
        <taxon>Bacillati</taxon>
        <taxon>Actinomycetota</taxon>
        <taxon>Actinomycetes</taxon>
        <taxon>Streptosporangiales</taxon>
        <taxon>Streptosporangiaceae</taxon>
        <taxon>Thermocatellispora</taxon>
    </lineage>
</organism>
<keyword evidence="5" id="KW-1185">Reference proteome</keyword>
<dbReference type="PANTHER" id="PTHR11461:SF211">
    <property type="entry name" value="GH10112P-RELATED"/>
    <property type="match status" value="1"/>
</dbReference>
<dbReference type="SUPFAM" id="SSF56574">
    <property type="entry name" value="Serpins"/>
    <property type="match status" value="1"/>
</dbReference>
<evidence type="ECO:0000256" key="2">
    <source>
        <dbReference type="SAM" id="MobiDB-lite"/>
    </source>
</evidence>
<evidence type="ECO:0000259" key="3">
    <source>
        <dbReference type="SMART" id="SM00093"/>
    </source>
</evidence>
<proteinExistence type="inferred from homology"/>
<dbReference type="Gene3D" id="3.30.497.10">
    <property type="entry name" value="Antithrombin, subunit I, domain 2"/>
    <property type="match status" value="1"/>
</dbReference>
<evidence type="ECO:0000313" key="4">
    <source>
        <dbReference type="EMBL" id="MBB5135089.1"/>
    </source>
</evidence>
<name>A0A840P7W0_9ACTN</name>
<dbReference type="Proteomes" id="UP000578449">
    <property type="component" value="Unassembled WGS sequence"/>
</dbReference>
<evidence type="ECO:0000256" key="1">
    <source>
        <dbReference type="RuleBase" id="RU000411"/>
    </source>
</evidence>
<feature type="domain" description="Serpin" evidence="3">
    <location>
        <begin position="38"/>
        <end position="401"/>
    </location>
</feature>
<accession>A0A840P7W0</accession>
<sequence>MSNRPRPTGEGAARAGTPEGAPVAEVVRGLAALGHALVASFREPADTEPAAGDDGDTGNVVVSPLSVGVALAMARAGASGATGAGLDRLLGFPAEGVHAALSGLTSAVVTVEGPPPPRAESAAEPLPPVVALANGLFVREGLPLAPGFLREVTTGYGAAVRTVDFAGDAAEVINAWARERTAGRVDRLFTALDPATRLLLANALYLRAQWARPFTELPAERGPFALPGGGSTEAEFMRGAGVNRYVAVPGAQAVELPYAPGELAMWVLLPEPGAPPAAALDPGVLAQVATGLEPVPVDLALPRWDFSSSLDLMTALGLGGGDYSGMLAEGAGPLGLDQAVHRATVTVDEWGTEAAAVTGLAFLVAAPPPPEVRLRADRPFAFAIVHTPTCAPLFTGQVTRPA</sequence>
<dbReference type="CDD" id="cd19590">
    <property type="entry name" value="serpin_thermopin-like"/>
    <property type="match status" value="1"/>
</dbReference>
<dbReference type="InterPro" id="IPR042185">
    <property type="entry name" value="Serpin_sf_2"/>
</dbReference>
<gene>
    <name evidence="4" type="ORF">HNP84_004825</name>
</gene>
<dbReference type="SMART" id="SM00093">
    <property type="entry name" value="SERPIN"/>
    <property type="match status" value="1"/>
</dbReference>
<dbReference type="InterPro" id="IPR042178">
    <property type="entry name" value="Serpin_sf_1"/>
</dbReference>
<reference evidence="4 5" key="1">
    <citation type="submission" date="2020-08" db="EMBL/GenBank/DDBJ databases">
        <title>Genomic Encyclopedia of Type Strains, Phase IV (KMG-IV): sequencing the most valuable type-strain genomes for metagenomic binning, comparative biology and taxonomic classification.</title>
        <authorList>
            <person name="Goeker M."/>
        </authorList>
    </citation>
    <scope>NUCLEOTIDE SEQUENCE [LARGE SCALE GENOMIC DNA]</scope>
    <source>
        <strain evidence="4 5">DSM 45615</strain>
    </source>
</reference>
<dbReference type="InterPro" id="IPR023796">
    <property type="entry name" value="Serpin_dom"/>
</dbReference>
<feature type="region of interest" description="Disordered" evidence="2">
    <location>
        <begin position="1"/>
        <end position="20"/>
    </location>
</feature>
<dbReference type="Gene3D" id="2.30.39.10">
    <property type="entry name" value="Alpha-1-antitrypsin, domain 1"/>
    <property type="match status" value="1"/>
</dbReference>
<dbReference type="PANTHER" id="PTHR11461">
    <property type="entry name" value="SERINE PROTEASE INHIBITOR, SERPIN"/>
    <property type="match status" value="1"/>
</dbReference>
<dbReference type="InterPro" id="IPR036186">
    <property type="entry name" value="Serpin_sf"/>
</dbReference>
<dbReference type="Pfam" id="PF00079">
    <property type="entry name" value="Serpin"/>
    <property type="match status" value="1"/>
</dbReference>
<dbReference type="AlphaFoldDB" id="A0A840P7W0"/>
<protein>
    <submittedName>
        <fullName evidence="4">Serpin B</fullName>
    </submittedName>
</protein>
<comment type="caution">
    <text evidence="4">The sequence shown here is derived from an EMBL/GenBank/DDBJ whole genome shotgun (WGS) entry which is preliminary data.</text>
</comment>
<evidence type="ECO:0000313" key="5">
    <source>
        <dbReference type="Proteomes" id="UP000578449"/>
    </source>
</evidence>
<dbReference type="InterPro" id="IPR000215">
    <property type="entry name" value="Serpin_fam"/>
</dbReference>
<dbReference type="GO" id="GO:0004867">
    <property type="term" value="F:serine-type endopeptidase inhibitor activity"/>
    <property type="evidence" value="ECO:0007669"/>
    <property type="project" value="InterPro"/>
</dbReference>
<dbReference type="RefSeq" id="WP_185052056.1">
    <property type="nucleotide sequence ID" value="NZ_BAABIX010000042.1"/>
</dbReference>